<evidence type="ECO:0000259" key="1">
    <source>
        <dbReference type="PROSITE" id="PS51534"/>
    </source>
</evidence>
<evidence type="ECO:0000313" key="3">
    <source>
        <dbReference type="Proteomes" id="UP000600588"/>
    </source>
</evidence>
<proteinExistence type="predicted"/>
<evidence type="ECO:0000313" key="2">
    <source>
        <dbReference type="EMBL" id="MBD0833616.1"/>
    </source>
</evidence>
<comment type="caution">
    <text evidence="2">The sequence shown here is derived from an EMBL/GenBank/DDBJ whole genome shotgun (WGS) entry which is preliminary data.</text>
</comment>
<organism evidence="2 3">
    <name type="scientific">Aestuariibaculum sediminum</name>
    <dbReference type="NCBI Taxonomy" id="2770637"/>
    <lineage>
        <taxon>Bacteria</taxon>
        <taxon>Pseudomonadati</taxon>
        <taxon>Bacteroidota</taxon>
        <taxon>Flavobacteriia</taxon>
        <taxon>Flavobacteriales</taxon>
        <taxon>Flavobacteriaceae</taxon>
    </lineage>
</organism>
<feature type="domain" description="SEFIR" evidence="1">
    <location>
        <begin position="104"/>
        <end position="236"/>
    </location>
</feature>
<dbReference type="Gene3D" id="3.40.50.11530">
    <property type="match status" value="1"/>
</dbReference>
<keyword evidence="3" id="KW-1185">Reference proteome</keyword>
<name>A0A8J6QCJ9_9FLAO</name>
<dbReference type="PROSITE" id="PS51534">
    <property type="entry name" value="SEFIR"/>
    <property type="match status" value="1"/>
</dbReference>
<gene>
    <name evidence="2" type="ORF">ICJ83_15895</name>
</gene>
<accession>A0A8J6QCJ9</accession>
<dbReference type="Pfam" id="PF08357">
    <property type="entry name" value="SEFIR"/>
    <property type="match status" value="1"/>
</dbReference>
<protein>
    <submittedName>
        <fullName evidence="2">TIR domain-containing protein</fullName>
    </submittedName>
</protein>
<dbReference type="Proteomes" id="UP000600588">
    <property type="component" value="Unassembled WGS sequence"/>
</dbReference>
<dbReference type="AlphaFoldDB" id="A0A8J6QCJ9"/>
<dbReference type="InterPro" id="IPR013568">
    <property type="entry name" value="SEFIR_dom"/>
</dbReference>
<sequence>MKKEDVQNKEDYVNFILLELYKKVHPVDFGNFFMELMPASGIDNFRDLLDELHENKLVTKKSEPNGHVPGMPHLVKMDLRYSISLKEIEHLKKQNIIENKKMELKDVFVTYSWDDEQHNDKVISFTNFLRDKGFEAEVDKLMSQRESATNFNKMMHQAMTDYKKVIVVLSKGYKEKATAFKGGVGNEYNLIIKDIEQSNNKYILVSFDKISDDITPLFFKGRHIIDLSIKENMNELFSKLMDEEIIEFSEVGKNKPQIAKKVIPPFEAQEKNVQIIDLIPRFDLASQFANLLTKIEYELSVELKNETDEIFEDYNLEIHYPQNSTEYDVDGKIENNYKIVTYEDNPKIFPKQSKSVQLHRILIRNYTAEEILGNNLIVKVFSKNGVVEKEFNLSEVLKFNSNYGNENLTIDKFHDKNYR</sequence>
<dbReference type="RefSeq" id="WP_188231398.1">
    <property type="nucleotide sequence ID" value="NZ_JACVXB010000011.1"/>
</dbReference>
<dbReference type="EMBL" id="JACVXB010000011">
    <property type="protein sequence ID" value="MBD0833616.1"/>
    <property type="molecule type" value="Genomic_DNA"/>
</dbReference>
<reference evidence="2 3" key="1">
    <citation type="submission" date="2020-09" db="EMBL/GenBank/DDBJ databases">
        <title>TT11 complete genome.</title>
        <authorList>
            <person name="Wu Z."/>
        </authorList>
    </citation>
    <scope>NUCLEOTIDE SEQUENCE [LARGE SCALE GENOMIC DNA]</scope>
    <source>
        <strain evidence="2 3">TT11</strain>
    </source>
</reference>